<dbReference type="Proteomes" id="UP000184442">
    <property type="component" value="Unassembled WGS sequence"/>
</dbReference>
<evidence type="ECO:0000313" key="1">
    <source>
        <dbReference type="EMBL" id="SHI89974.1"/>
    </source>
</evidence>
<dbReference type="OrthoDB" id="9781752at2"/>
<dbReference type="EMBL" id="FQZS01000010">
    <property type="protein sequence ID" value="SHI89974.1"/>
    <property type="molecule type" value="Genomic_DNA"/>
</dbReference>
<dbReference type="InterPro" id="IPR027417">
    <property type="entry name" value="P-loop_NTPase"/>
</dbReference>
<dbReference type="STRING" id="1122184.SAMN02745176_01749"/>
<proteinExistence type="predicted"/>
<reference evidence="1 2" key="1">
    <citation type="submission" date="2016-11" db="EMBL/GenBank/DDBJ databases">
        <authorList>
            <person name="Jaros S."/>
            <person name="Januszkiewicz K."/>
            <person name="Wedrychowicz H."/>
        </authorList>
    </citation>
    <scope>NUCLEOTIDE SEQUENCE [LARGE SCALE GENOMIC DNA]</scope>
    <source>
        <strain evidence="1 2">DSM 19022</strain>
    </source>
</reference>
<dbReference type="AlphaFoldDB" id="A0A1M6EWW6"/>
<sequence>MQEYGHVREFFLGANTHKGFHSFYDYVVPGIPNRLFILKGGPGTGKSTFLRKIASEFADMGYDVELHHCSSDNDSLDGIRIVPFNIAVMDGTAPHTTDPKYPAVVDEIINLGDYWHKEKIEKNRTSIISIGKELKKLYTSSYRFLNAAKEVQDDMEALIGDDFDWLNYTKMLNEYKMSIMESAKPTGKQGEARHLFHSSINSSGRVDYIEIALPKKHECHYIKCQYQGAATKLLNSIVSDLLMTGYDVEVFHQPLDPEIIETIMVNELGLVISSDANVEKTAVRVIDLDILRKKDISDNESSFLTRDRILFNNLIDEAIMKIRTAKKLHDELEKYYIESMDFKKIAELRCKVIERIRSMCK</sequence>
<dbReference type="RefSeq" id="WP_073025827.1">
    <property type="nucleotide sequence ID" value="NZ_FQZS01000010.1"/>
</dbReference>
<gene>
    <name evidence="1" type="ORF">SAMN02745176_01749</name>
</gene>
<protein>
    <recommendedName>
        <fullName evidence="3">ATPase</fullName>
    </recommendedName>
</protein>
<name>A0A1M6EWW6_9FIRM</name>
<organism evidence="1 2">
    <name type="scientific">Lutispora thermophila DSM 19022</name>
    <dbReference type="NCBI Taxonomy" id="1122184"/>
    <lineage>
        <taxon>Bacteria</taxon>
        <taxon>Bacillati</taxon>
        <taxon>Bacillota</taxon>
        <taxon>Clostridia</taxon>
        <taxon>Lutisporales</taxon>
        <taxon>Lutisporaceae</taxon>
        <taxon>Lutispora</taxon>
    </lineage>
</organism>
<dbReference type="SUPFAM" id="SSF52540">
    <property type="entry name" value="P-loop containing nucleoside triphosphate hydrolases"/>
    <property type="match status" value="1"/>
</dbReference>
<keyword evidence="2" id="KW-1185">Reference proteome</keyword>
<accession>A0A1M6EWW6</accession>
<evidence type="ECO:0000313" key="2">
    <source>
        <dbReference type="Proteomes" id="UP000184442"/>
    </source>
</evidence>
<evidence type="ECO:0008006" key="3">
    <source>
        <dbReference type="Google" id="ProtNLM"/>
    </source>
</evidence>